<dbReference type="AlphaFoldDB" id="X7FES0"/>
<accession>X7FES0</accession>
<dbReference type="InterPro" id="IPR035919">
    <property type="entry name" value="EAL_sf"/>
</dbReference>
<dbReference type="PROSITE" id="PS50883">
    <property type="entry name" value="EAL"/>
    <property type="match status" value="1"/>
</dbReference>
<feature type="domain" description="EAL" evidence="1">
    <location>
        <begin position="22"/>
        <end position="272"/>
    </location>
</feature>
<name>X7FES0_9RHOB</name>
<dbReference type="EMBL" id="JAME01000003">
    <property type="protein sequence ID" value="ETX30536.1"/>
    <property type="molecule type" value="Genomic_DNA"/>
</dbReference>
<dbReference type="eggNOG" id="COG2200">
    <property type="taxonomic scope" value="Bacteria"/>
</dbReference>
<gene>
    <name evidence="2" type="ORF">RISW2_12780</name>
</gene>
<organism evidence="2 3">
    <name type="scientific">Roseivivax isoporae LMG 25204</name>
    <dbReference type="NCBI Taxonomy" id="1449351"/>
    <lineage>
        <taxon>Bacteria</taxon>
        <taxon>Pseudomonadati</taxon>
        <taxon>Pseudomonadota</taxon>
        <taxon>Alphaproteobacteria</taxon>
        <taxon>Rhodobacterales</taxon>
        <taxon>Roseobacteraceae</taxon>
        <taxon>Roseivivax</taxon>
    </lineage>
</organism>
<keyword evidence="3" id="KW-1185">Reference proteome</keyword>
<sequence length="273" mass="30142">MPPPQDPDDPRNALDAALSVRDRDVVATVTEAVRHGQVRLAFQPVVAAQAQGRVAFYESFVRVLDPTGRIIPAAEFMREVDETEAGRLLDCAALDRGLCHLRETPDLRLAVNMSARSIGFPRWRQLLERGLRDDPTLGERLILEIAEPSAMLLPDLTLDFMRACQPLGIAFALDDFGSDVTRFRWFRELPFDILKFDGQFVRGVAGDPDNQVLLRAFQALATEFDLLTVAESVENAADAAFLAGIGVTCLQGYYFAAPTLQPPWRDTAGRASA</sequence>
<dbReference type="SMART" id="SM00052">
    <property type="entry name" value="EAL"/>
    <property type="match status" value="1"/>
</dbReference>
<dbReference type="CDD" id="cd01948">
    <property type="entry name" value="EAL"/>
    <property type="match status" value="1"/>
</dbReference>
<dbReference type="PANTHER" id="PTHR33121">
    <property type="entry name" value="CYCLIC DI-GMP PHOSPHODIESTERASE PDEF"/>
    <property type="match status" value="1"/>
</dbReference>
<dbReference type="InterPro" id="IPR001633">
    <property type="entry name" value="EAL_dom"/>
</dbReference>
<comment type="caution">
    <text evidence="2">The sequence shown here is derived from an EMBL/GenBank/DDBJ whole genome shotgun (WGS) entry which is preliminary data.</text>
</comment>
<evidence type="ECO:0000259" key="1">
    <source>
        <dbReference type="PROSITE" id="PS50883"/>
    </source>
</evidence>
<dbReference type="OrthoDB" id="23692at2"/>
<dbReference type="PATRIC" id="fig|1449351.3.peg.596"/>
<proteinExistence type="predicted"/>
<dbReference type="Pfam" id="PF00563">
    <property type="entry name" value="EAL"/>
    <property type="match status" value="1"/>
</dbReference>
<evidence type="ECO:0000313" key="2">
    <source>
        <dbReference type="EMBL" id="ETX30536.1"/>
    </source>
</evidence>
<dbReference type="Proteomes" id="UP000023430">
    <property type="component" value="Unassembled WGS sequence"/>
</dbReference>
<dbReference type="SUPFAM" id="SSF141868">
    <property type="entry name" value="EAL domain-like"/>
    <property type="match status" value="1"/>
</dbReference>
<evidence type="ECO:0000313" key="3">
    <source>
        <dbReference type="Proteomes" id="UP000023430"/>
    </source>
</evidence>
<reference evidence="2 3" key="1">
    <citation type="submission" date="2014-01" db="EMBL/GenBank/DDBJ databases">
        <title>Roseivivax isoporae LMG 25204 Genome Sequencing.</title>
        <authorList>
            <person name="Lai Q."/>
            <person name="Li G."/>
            <person name="Shao Z."/>
        </authorList>
    </citation>
    <scope>NUCLEOTIDE SEQUENCE [LARGE SCALE GENOMIC DNA]</scope>
    <source>
        <strain evidence="2 3">LMG 25204</strain>
    </source>
</reference>
<dbReference type="Gene3D" id="3.20.20.450">
    <property type="entry name" value="EAL domain"/>
    <property type="match status" value="1"/>
</dbReference>
<dbReference type="PANTHER" id="PTHR33121:SF79">
    <property type="entry name" value="CYCLIC DI-GMP PHOSPHODIESTERASE PDED-RELATED"/>
    <property type="match status" value="1"/>
</dbReference>
<protein>
    <submittedName>
        <fullName evidence="2">Diguanylate phosphodiesterase</fullName>
    </submittedName>
</protein>
<dbReference type="InterPro" id="IPR050706">
    <property type="entry name" value="Cyclic-di-GMP_PDE-like"/>
</dbReference>
<dbReference type="STRING" id="1449351.RISW2_12780"/>
<dbReference type="RefSeq" id="WP_043766322.1">
    <property type="nucleotide sequence ID" value="NZ_JAME01000003.1"/>
</dbReference>
<dbReference type="GO" id="GO:0071111">
    <property type="term" value="F:cyclic-guanylate-specific phosphodiesterase activity"/>
    <property type="evidence" value="ECO:0007669"/>
    <property type="project" value="InterPro"/>
</dbReference>